<sequence length="64" mass="7408">MTPLTRIFNYLDVCKFRPPLECRNVTGIILEFHRKQFDFTGKTRNSVENSLNLKEALMAVCISS</sequence>
<evidence type="ECO:0000313" key="1">
    <source>
        <dbReference type="EMBL" id="JAD70582.1"/>
    </source>
</evidence>
<reference evidence="1" key="1">
    <citation type="submission" date="2014-09" db="EMBL/GenBank/DDBJ databases">
        <authorList>
            <person name="Magalhaes I.L.F."/>
            <person name="Oliveira U."/>
            <person name="Santos F.R."/>
            <person name="Vidigal T.H.D.A."/>
            <person name="Brescovit A.D."/>
            <person name="Santos A.J."/>
        </authorList>
    </citation>
    <scope>NUCLEOTIDE SEQUENCE</scope>
    <source>
        <tissue evidence="1">Shoot tissue taken approximately 20 cm above the soil surface</tissue>
    </source>
</reference>
<organism evidence="1">
    <name type="scientific">Arundo donax</name>
    <name type="common">Giant reed</name>
    <name type="synonym">Donax arundinaceus</name>
    <dbReference type="NCBI Taxonomy" id="35708"/>
    <lineage>
        <taxon>Eukaryota</taxon>
        <taxon>Viridiplantae</taxon>
        <taxon>Streptophyta</taxon>
        <taxon>Embryophyta</taxon>
        <taxon>Tracheophyta</taxon>
        <taxon>Spermatophyta</taxon>
        <taxon>Magnoliopsida</taxon>
        <taxon>Liliopsida</taxon>
        <taxon>Poales</taxon>
        <taxon>Poaceae</taxon>
        <taxon>PACMAD clade</taxon>
        <taxon>Arundinoideae</taxon>
        <taxon>Arundineae</taxon>
        <taxon>Arundo</taxon>
    </lineage>
</organism>
<dbReference type="EMBL" id="GBRH01227313">
    <property type="protein sequence ID" value="JAD70582.1"/>
    <property type="molecule type" value="Transcribed_RNA"/>
</dbReference>
<reference evidence="1" key="2">
    <citation type="journal article" date="2015" name="Data Brief">
        <title>Shoot transcriptome of the giant reed, Arundo donax.</title>
        <authorList>
            <person name="Barrero R.A."/>
            <person name="Guerrero F.D."/>
            <person name="Moolhuijzen P."/>
            <person name="Goolsby J.A."/>
            <person name="Tidwell J."/>
            <person name="Bellgard S.E."/>
            <person name="Bellgard M.I."/>
        </authorList>
    </citation>
    <scope>NUCLEOTIDE SEQUENCE</scope>
    <source>
        <tissue evidence="1">Shoot tissue taken approximately 20 cm above the soil surface</tissue>
    </source>
</reference>
<protein>
    <submittedName>
        <fullName evidence="1">Uncharacterized protein</fullName>
    </submittedName>
</protein>
<name>A0A0A9CGG3_ARUDO</name>
<proteinExistence type="predicted"/>
<accession>A0A0A9CGG3</accession>
<dbReference type="AlphaFoldDB" id="A0A0A9CGG3"/>